<dbReference type="Gene3D" id="3.90.550.10">
    <property type="entry name" value="Spore Coat Polysaccharide Biosynthesis Protein SpsA, Chain A"/>
    <property type="match status" value="1"/>
</dbReference>
<evidence type="ECO:0000259" key="1">
    <source>
        <dbReference type="Pfam" id="PF00535"/>
    </source>
</evidence>
<dbReference type="InterPro" id="IPR001173">
    <property type="entry name" value="Glyco_trans_2-like"/>
</dbReference>
<sequence>MSAPVDVSVILCVRNGVEVIENQLAALEHQVADAPFEIIIVDNGSTDGTQEVIRRYLKQSHKLALITRIIDASETPGLPYARNKGARAARADIFAFCDADDRVHERWVQAIADSLKGRDALIGGRVHPVDGQGNRLDIGIGQGLVATKYLPHVSGCNFAITSHAFFSSGGFDEGLPRYGFDDVDFSWRVQESGFSIDYEPKAEVYFTVSGNSASVKKKFMLGVGRVLMARRYPQYDNNSYRPLFCLKNVFSILMRIIRFFARERTINRKDLSVLVASLGNLYGSLIYAGKNTMPPHQILTGE</sequence>
<dbReference type="PANTHER" id="PTHR43685">
    <property type="entry name" value="GLYCOSYLTRANSFERASE"/>
    <property type="match status" value="1"/>
</dbReference>
<keyword evidence="3" id="KW-1185">Reference proteome</keyword>
<dbReference type="SUPFAM" id="SSF53448">
    <property type="entry name" value="Nucleotide-diphospho-sugar transferases"/>
    <property type="match status" value="1"/>
</dbReference>
<protein>
    <recommendedName>
        <fullName evidence="1">Glycosyltransferase 2-like domain-containing protein</fullName>
    </recommendedName>
</protein>
<dbReference type="Proteomes" id="UP000192359">
    <property type="component" value="Unassembled WGS sequence"/>
</dbReference>
<name>A0A1Y1RM13_9MICC</name>
<evidence type="ECO:0000313" key="2">
    <source>
        <dbReference type="EMBL" id="ORC15455.1"/>
    </source>
</evidence>
<proteinExistence type="predicted"/>
<dbReference type="InterPro" id="IPR029044">
    <property type="entry name" value="Nucleotide-diphossugar_trans"/>
</dbReference>
<dbReference type="RefSeq" id="WP_083093328.1">
    <property type="nucleotide sequence ID" value="NZ_LXWF01000043.1"/>
</dbReference>
<reference evidence="2 3" key="1">
    <citation type="submission" date="2016-05" db="EMBL/GenBank/DDBJ databases">
        <title>Draft genome sequence of a porcine commensal Rothia nasimurium.</title>
        <authorList>
            <person name="Gaiser R.A."/>
            <person name="Van Baarlen P."/>
            <person name="Wells J.M."/>
        </authorList>
    </citation>
    <scope>NUCLEOTIDE SEQUENCE [LARGE SCALE GENOMIC DNA]</scope>
    <source>
        <strain evidence="2 3">PT-32</strain>
    </source>
</reference>
<dbReference type="EMBL" id="LXWF01000043">
    <property type="protein sequence ID" value="ORC15455.1"/>
    <property type="molecule type" value="Genomic_DNA"/>
</dbReference>
<dbReference type="AlphaFoldDB" id="A0A1Y1RM13"/>
<gene>
    <name evidence="2" type="ORF">A7979_06875</name>
</gene>
<feature type="domain" description="Glycosyltransferase 2-like" evidence="1">
    <location>
        <begin position="8"/>
        <end position="131"/>
    </location>
</feature>
<accession>A0A1Y1RM13</accession>
<organism evidence="2 3">
    <name type="scientific">Rothia nasimurium</name>
    <dbReference type="NCBI Taxonomy" id="85336"/>
    <lineage>
        <taxon>Bacteria</taxon>
        <taxon>Bacillati</taxon>
        <taxon>Actinomycetota</taxon>
        <taxon>Actinomycetes</taxon>
        <taxon>Micrococcales</taxon>
        <taxon>Micrococcaceae</taxon>
        <taxon>Rothia</taxon>
    </lineage>
</organism>
<comment type="caution">
    <text evidence="2">The sequence shown here is derived from an EMBL/GenBank/DDBJ whole genome shotgun (WGS) entry which is preliminary data.</text>
</comment>
<dbReference type="OrthoDB" id="2369748at2"/>
<dbReference type="InterPro" id="IPR050834">
    <property type="entry name" value="Glycosyltransf_2"/>
</dbReference>
<dbReference type="Pfam" id="PF00535">
    <property type="entry name" value="Glycos_transf_2"/>
    <property type="match status" value="1"/>
</dbReference>
<dbReference type="PANTHER" id="PTHR43685:SF14">
    <property type="entry name" value="GLYCOSYLTRANSFERASE 2-LIKE DOMAIN-CONTAINING PROTEIN"/>
    <property type="match status" value="1"/>
</dbReference>
<evidence type="ECO:0000313" key="3">
    <source>
        <dbReference type="Proteomes" id="UP000192359"/>
    </source>
</evidence>